<keyword evidence="7 12" id="KW-1133">Transmembrane helix</keyword>
<dbReference type="AlphaFoldDB" id="A0A8T2JR49"/>
<keyword evidence="11 12" id="KW-0464">Manganese</keyword>
<evidence type="ECO:0000256" key="2">
    <source>
        <dbReference type="ARBA" id="ARBA00007706"/>
    </source>
</evidence>
<dbReference type="PANTHER" id="PTHR10896">
    <property type="entry name" value="GALACTOSYLGALACTOSYLXYLOSYLPROTEIN 3-BETA-GLUCURONOSYLTRANSFERASE BETA-1,3-GLUCURONYLTRANSFERASE"/>
    <property type="match status" value="1"/>
</dbReference>
<keyword evidence="5 12" id="KW-0812">Transmembrane</keyword>
<protein>
    <recommendedName>
        <fullName evidence="3 12">Galactosylgalactosylxylosylprotein 3-beta-glucuronosyltransferase</fullName>
        <ecNumber evidence="3 12">2.4.1.135</ecNumber>
    </recommendedName>
</protein>
<dbReference type="OrthoDB" id="675023at2759"/>
<evidence type="ECO:0000313" key="15">
    <source>
        <dbReference type="Proteomes" id="UP000812440"/>
    </source>
</evidence>
<evidence type="ECO:0000256" key="10">
    <source>
        <dbReference type="ARBA" id="ARBA00047979"/>
    </source>
</evidence>
<name>A0A8T2JR49_9PIPI</name>
<evidence type="ECO:0000256" key="6">
    <source>
        <dbReference type="ARBA" id="ARBA00022968"/>
    </source>
</evidence>
<keyword evidence="4 12" id="KW-0808">Transferase</keyword>
<comment type="catalytic activity">
    <reaction evidence="10 12">
        <text>3-O-(beta-D-galactosyl-(1-&gt;3)-beta-D-galactosyl-(1-&gt;4)-beta-D-xylosyl)-L-seryl-[protein] + UDP-alpha-D-glucuronate = 3-O-(beta-D-GlcA-(1-&gt;3)-beta-D-Gal-(1-&gt;3)-beta-D-Gal-(1-&gt;4)-beta-D-Xyl)-L-seryl-[protein] + UDP + H(+)</text>
        <dbReference type="Rhea" id="RHEA:24168"/>
        <dbReference type="Rhea" id="RHEA-COMP:12571"/>
        <dbReference type="Rhea" id="RHEA-COMP:12573"/>
        <dbReference type="ChEBI" id="CHEBI:15378"/>
        <dbReference type="ChEBI" id="CHEBI:58052"/>
        <dbReference type="ChEBI" id="CHEBI:58223"/>
        <dbReference type="ChEBI" id="CHEBI:132090"/>
        <dbReference type="ChEBI" id="CHEBI:132093"/>
        <dbReference type="EC" id="2.4.1.135"/>
    </reaction>
</comment>
<dbReference type="Pfam" id="PF03360">
    <property type="entry name" value="Glyco_transf_43"/>
    <property type="match status" value="1"/>
</dbReference>
<keyword evidence="12" id="KW-0333">Golgi apparatus</keyword>
<dbReference type="Gene3D" id="3.90.550.10">
    <property type="entry name" value="Spore Coat Polysaccharide Biosynthesis Protein SpsA, Chain A"/>
    <property type="match status" value="1"/>
</dbReference>
<evidence type="ECO:0000313" key="14">
    <source>
        <dbReference type="EMBL" id="KAG8444886.1"/>
    </source>
</evidence>
<evidence type="ECO:0000256" key="8">
    <source>
        <dbReference type="ARBA" id="ARBA00023136"/>
    </source>
</evidence>
<sequence length="221" mass="24763">MKSLFYSRFFILLPWVLIVVIIIDPDTRRSSSPNRVPPSRTHSPYWHRRVGRAALTRPQPSDPPAGTRATKQGHLATTGTLGGKNDTLPVIFAITPTYSRPVQKAELTRLANTFRQVPRLHWIVVEDSAQPTELVSRFLSGAGVRASHLHVPTPRRYKRAGLPRATEQRNAGLAWLRQGYHSPRIPPTVGVVFFADDDNTYSLELFEEVFHLMAGLKVALG</sequence>
<reference evidence="14" key="1">
    <citation type="thesis" date="2020" institute="ProQuest LLC" country="789 East Eisenhower Parkway, Ann Arbor, MI, USA">
        <title>Comparative Genomics and Chromosome Evolution.</title>
        <authorList>
            <person name="Mudd A.B."/>
        </authorList>
    </citation>
    <scope>NUCLEOTIDE SEQUENCE</scope>
    <source>
        <strain evidence="14">Female2</strain>
        <tissue evidence="14">Blood</tissue>
    </source>
</reference>
<evidence type="ECO:0000256" key="1">
    <source>
        <dbReference type="ARBA" id="ARBA00004606"/>
    </source>
</evidence>
<comment type="cofactor">
    <cofactor evidence="11 12">
        <name>Mn(2+)</name>
        <dbReference type="ChEBI" id="CHEBI:29035"/>
    </cofactor>
</comment>
<dbReference type="GO" id="GO:0000139">
    <property type="term" value="C:Golgi membrane"/>
    <property type="evidence" value="ECO:0007669"/>
    <property type="project" value="UniProtKB-SubCell"/>
</dbReference>
<dbReference type="InterPro" id="IPR005027">
    <property type="entry name" value="Glyco_trans_43"/>
</dbReference>
<dbReference type="SUPFAM" id="SSF53448">
    <property type="entry name" value="Nucleotide-diphospho-sugar transferases"/>
    <property type="match status" value="1"/>
</dbReference>
<dbReference type="EC" id="2.4.1.135" evidence="3 12"/>
<dbReference type="GO" id="GO:0050650">
    <property type="term" value="P:chondroitin sulfate proteoglycan biosynthetic process"/>
    <property type="evidence" value="ECO:0007669"/>
    <property type="project" value="TreeGrafter"/>
</dbReference>
<keyword evidence="15" id="KW-1185">Reference proteome</keyword>
<feature type="transmembrane region" description="Helical" evidence="12">
    <location>
        <begin position="6"/>
        <end position="23"/>
    </location>
</feature>
<keyword evidence="8 12" id="KW-0472">Membrane</keyword>
<evidence type="ECO:0000256" key="13">
    <source>
        <dbReference type="SAM" id="MobiDB-lite"/>
    </source>
</evidence>
<dbReference type="PANTHER" id="PTHR10896:SF8">
    <property type="entry name" value="GALACTOSYLGALACTOSYLXYLOSYLPROTEIN 3-BETA-GLUCURONOSYLTRANSFERASE 2"/>
    <property type="match status" value="1"/>
</dbReference>
<dbReference type="GO" id="GO:0015018">
    <property type="term" value="F:galactosylgalactosylxylosylprotein 3-beta-glucuronosyltransferase activity"/>
    <property type="evidence" value="ECO:0007669"/>
    <property type="project" value="UniProtKB-UniRule"/>
</dbReference>
<evidence type="ECO:0000256" key="11">
    <source>
        <dbReference type="PIRSR" id="PIRSR605027-3"/>
    </source>
</evidence>
<organism evidence="14 15">
    <name type="scientific">Hymenochirus boettgeri</name>
    <name type="common">Congo dwarf clawed frog</name>
    <dbReference type="NCBI Taxonomy" id="247094"/>
    <lineage>
        <taxon>Eukaryota</taxon>
        <taxon>Metazoa</taxon>
        <taxon>Chordata</taxon>
        <taxon>Craniata</taxon>
        <taxon>Vertebrata</taxon>
        <taxon>Euteleostomi</taxon>
        <taxon>Amphibia</taxon>
        <taxon>Batrachia</taxon>
        <taxon>Anura</taxon>
        <taxon>Pipoidea</taxon>
        <taxon>Pipidae</taxon>
        <taxon>Pipinae</taxon>
        <taxon>Hymenochirus</taxon>
    </lineage>
</organism>
<feature type="binding site" evidence="11">
    <location>
        <position position="198"/>
    </location>
    <ligand>
        <name>Mn(2+)</name>
        <dbReference type="ChEBI" id="CHEBI:29035"/>
    </ligand>
</feature>
<comment type="subcellular location">
    <subcellularLocation>
        <location evidence="12">Golgi apparatus membrane</location>
        <topology evidence="12">Single-pass type II membrane protein</topology>
    </subcellularLocation>
    <subcellularLocation>
        <location evidence="1">Membrane</location>
        <topology evidence="1">Single-pass type II membrane protein</topology>
    </subcellularLocation>
</comment>
<dbReference type="Proteomes" id="UP000812440">
    <property type="component" value="Chromosome 5"/>
</dbReference>
<accession>A0A8T2JR49</accession>
<dbReference type="GO" id="GO:0005975">
    <property type="term" value="P:carbohydrate metabolic process"/>
    <property type="evidence" value="ECO:0007669"/>
    <property type="project" value="TreeGrafter"/>
</dbReference>
<evidence type="ECO:0000256" key="12">
    <source>
        <dbReference type="RuleBase" id="RU363127"/>
    </source>
</evidence>
<dbReference type="GO" id="GO:0046872">
    <property type="term" value="F:metal ion binding"/>
    <property type="evidence" value="ECO:0007669"/>
    <property type="project" value="UniProtKB-KW"/>
</dbReference>
<keyword evidence="6 12" id="KW-0735">Signal-anchor</keyword>
<comment type="similarity">
    <text evidence="2 12">Belongs to the glycosyltransferase 43 family.</text>
</comment>
<dbReference type="EMBL" id="JAACNH010000004">
    <property type="protein sequence ID" value="KAG8444886.1"/>
    <property type="molecule type" value="Genomic_DNA"/>
</dbReference>
<evidence type="ECO:0000256" key="4">
    <source>
        <dbReference type="ARBA" id="ARBA00022679"/>
    </source>
</evidence>
<evidence type="ECO:0000256" key="3">
    <source>
        <dbReference type="ARBA" id="ARBA00012641"/>
    </source>
</evidence>
<gene>
    <name evidence="14" type="ORF">GDO86_009877</name>
</gene>
<dbReference type="InterPro" id="IPR029044">
    <property type="entry name" value="Nucleotide-diphossugar_trans"/>
</dbReference>
<evidence type="ECO:0000256" key="7">
    <source>
        <dbReference type="ARBA" id="ARBA00022989"/>
    </source>
</evidence>
<comment type="caution">
    <text evidence="14">The sequence shown here is derived from an EMBL/GenBank/DDBJ whole genome shotgun (WGS) entry which is preliminary data.</text>
</comment>
<keyword evidence="9" id="KW-0325">Glycoprotein</keyword>
<evidence type="ECO:0000256" key="5">
    <source>
        <dbReference type="ARBA" id="ARBA00022692"/>
    </source>
</evidence>
<evidence type="ECO:0000256" key="9">
    <source>
        <dbReference type="ARBA" id="ARBA00023180"/>
    </source>
</evidence>
<proteinExistence type="inferred from homology"/>
<comment type="pathway">
    <text evidence="12">Protein modification; protein glycosylation.</text>
</comment>
<keyword evidence="11 12" id="KW-0479">Metal-binding</keyword>
<feature type="region of interest" description="Disordered" evidence="13">
    <location>
        <begin position="54"/>
        <end position="81"/>
    </location>
</feature>